<evidence type="ECO:0000313" key="3">
    <source>
        <dbReference type="Proteomes" id="UP001366166"/>
    </source>
</evidence>
<organism evidence="2 3">
    <name type="scientific">Desulfoferula mesophila</name>
    <dbReference type="NCBI Taxonomy" id="3058419"/>
    <lineage>
        <taxon>Bacteria</taxon>
        <taxon>Pseudomonadati</taxon>
        <taxon>Thermodesulfobacteriota</taxon>
        <taxon>Desulfarculia</taxon>
        <taxon>Desulfarculales</taxon>
        <taxon>Desulfarculaceae</taxon>
        <taxon>Desulfoferula</taxon>
    </lineage>
</organism>
<proteinExistence type="predicted"/>
<evidence type="ECO:0008006" key="4">
    <source>
        <dbReference type="Google" id="ProtNLM"/>
    </source>
</evidence>
<dbReference type="Proteomes" id="UP001366166">
    <property type="component" value="Chromosome"/>
</dbReference>
<sequence length="107" mass="11585">MKKIVLLSIMLLALVFAAGCLDKADESLVYQGACLQVDNGGHTLVLANSQPERNPIKGDKATFDISKAKVGLAPEVGNMIRVAYFPDKGKNVAIKVMNVTKQDLRKK</sequence>
<dbReference type="PROSITE" id="PS51257">
    <property type="entry name" value="PROKAR_LIPOPROTEIN"/>
    <property type="match status" value="1"/>
</dbReference>
<feature type="signal peptide" evidence="1">
    <location>
        <begin position="1"/>
        <end position="17"/>
    </location>
</feature>
<dbReference type="AlphaFoldDB" id="A0AAU9EEE5"/>
<protein>
    <recommendedName>
        <fullName evidence="4">Lipoprotein</fullName>
    </recommendedName>
</protein>
<accession>A0AAU9EEE5</accession>
<dbReference type="EMBL" id="AP028679">
    <property type="protein sequence ID" value="BEQ13634.1"/>
    <property type="molecule type" value="Genomic_DNA"/>
</dbReference>
<keyword evidence="3" id="KW-1185">Reference proteome</keyword>
<dbReference type="RefSeq" id="WP_338605388.1">
    <property type="nucleotide sequence ID" value="NZ_AP028679.1"/>
</dbReference>
<feature type="chain" id="PRO_5043795917" description="Lipoprotein" evidence="1">
    <location>
        <begin position="18"/>
        <end position="107"/>
    </location>
</feature>
<evidence type="ECO:0000256" key="1">
    <source>
        <dbReference type="SAM" id="SignalP"/>
    </source>
</evidence>
<dbReference type="KEGG" id="dmp:FAK_07000"/>
<gene>
    <name evidence="2" type="ORF">FAK_07000</name>
</gene>
<reference evidence="3" key="1">
    <citation type="journal article" date="2023" name="Arch. Microbiol.">
        <title>Desulfoferula mesophilus gen. nov. sp. nov., a mesophilic sulfate-reducing bacterium isolated from a brackish lake sediment.</title>
        <authorList>
            <person name="Watanabe T."/>
            <person name="Yabe T."/>
            <person name="Tsuji J.M."/>
            <person name="Fukui M."/>
        </authorList>
    </citation>
    <scope>NUCLEOTIDE SEQUENCE [LARGE SCALE GENOMIC DNA]</scope>
    <source>
        <strain evidence="3">12FAK</strain>
    </source>
</reference>
<keyword evidence="1" id="KW-0732">Signal</keyword>
<name>A0AAU9EEE5_9BACT</name>
<evidence type="ECO:0000313" key="2">
    <source>
        <dbReference type="EMBL" id="BEQ13634.1"/>
    </source>
</evidence>